<dbReference type="EMBL" id="QQBC01000001">
    <property type="protein sequence ID" value="RDI68559.1"/>
    <property type="molecule type" value="Genomic_DNA"/>
</dbReference>
<dbReference type="RefSeq" id="WP_068001778.1">
    <property type="nucleotide sequence ID" value="NZ_QQBC01000001.1"/>
</dbReference>
<protein>
    <recommendedName>
        <fullName evidence="3">Phosphodiesterase</fullName>
    </recommendedName>
</protein>
<proteinExistence type="predicted"/>
<dbReference type="STRING" id="1210086.GCA_001613105_04819"/>
<comment type="caution">
    <text evidence="1">The sequence shown here is derived from an EMBL/GenBank/DDBJ whole genome shotgun (WGS) entry which is preliminary data.</text>
</comment>
<evidence type="ECO:0000313" key="1">
    <source>
        <dbReference type="EMBL" id="RDI68559.1"/>
    </source>
</evidence>
<evidence type="ECO:0008006" key="3">
    <source>
        <dbReference type="Google" id="ProtNLM"/>
    </source>
</evidence>
<dbReference type="InterPro" id="IPR020835">
    <property type="entry name" value="Catalase_sf"/>
</dbReference>
<sequence length="242" mass="26101">MALPDRIVAQTFSTIARVRHARVFHPEGLSLTGALHAIDDDYRGLIGAPDKPVLARISKATSMPAAIPDALGLAVRVLDWQDRPWDLALATTGTSPIGRFLLRPVGSWAAARYGSLMPYSFFGGPPEWVFAAPDSAQPQTVSLNSLGQYHDGHRLEFVLYAAPLLGPARPLAEITLSRPEIGEHAAPGFFDPVLNRPPGVELLPRVVAGVREWAYAGSRRGRGEHAPVAEEGLAAFQGRNLH</sequence>
<dbReference type="Proteomes" id="UP000254869">
    <property type="component" value="Unassembled WGS sequence"/>
</dbReference>
<evidence type="ECO:0000313" key="2">
    <source>
        <dbReference type="Proteomes" id="UP000254869"/>
    </source>
</evidence>
<dbReference type="GO" id="GO:0020037">
    <property type="term" value="F:heme binding"/>
    <property type="evidence" value="ECO:0007669"/>
    <property type="project" value="InterPro"/>
</dbReference>
<reference evidence="1 2" key="1">
    <citation type="submission" date="2018-07" db="EMBL/GenBank/DDBJ databases">
        <title>Genomic Encyclopedia of Type Strains, Phase IV (KMG-IV): sequencing the most valuable type-strain genomes for metagenomic binning, comparative biology and taxonomic classification.</title>
        <authorList>
            <person name="Goeker M."/>
        </authorList>
    </citation>
    <scope>NUCLEOTIDE SEQUENCE [LARGE SCALE GENOMIC DNA]</scope>
    <source>
        <strain evidence="1 2">DSM 44290</strain>
    </source>
</reference>
<gene>
    <name evidence="1" type="ORF">DFR76_10194</name>
</gene>
<keyword evidence="2" id="KW-1185">Reference proteome</keyword>
<dbReference type="AlphaFoldDB" id="A0A370ICV3"/>
<organism evidence="1 2">
    <name type="scientific">Nocardia pseudobrasiliensis</name>
    <dbReference type="NCBI Taxonomy" id="45979"/>
    <lineage>
        <taxon>Bacteria</taxon>
        <taxon>Bacillati</taxon>
        <taxon>Actinomycetota</taxon>
        <taxon>Actinomycetes</taxon>
        <taxon>Mycobacteriales</taxon>
        <taxon>Nocardiaceae</taxon>
        <taxon>Nocardia</taxon>
    </lineage>
</organism>
<dbReference type="SUPFAM" id="SSF56634">
    <property type="entry name" value="Heme-dependent catalase-like"/>
    <property type="match status" value="1"/>
</dbReference>
<name>A0A370ICV3_9NOCA</name>
<accession>A0A370ICV3</accession>